<protein>
    <submittedName>
        <fullName evidence="1">Chloramphenicol phosphotransferase</fullName>
    </submittedName>
</protein>
<dbReference type="PIRSF" id="PIRSF007531">
    <property type="entry name" value="CPT"/>
    <property type="match status" value="1"/>
</dbReference>
<dbReference type="Pfam" id="PF07931">
    <property type="entry name" value="CPT"/>
    <property type="match status" value="1"/>
</dbReference>
<dbReference type="RefSeq" id="WP_320501075.1">
    <property type="nucleotide sequence ID" value="NZ_JAXCLX010000002.1"/>
</dbReference>
<evidence type="ECO:0000313" key="1">
    <source>
        <dbReference type="EMBL" id="MDY0872600.1"/>
    </source>
</evidence>
<name>A0ABU5E090_9PROT</name>
<accession>A0ABU5E090</accession>
<organism evidence="1 2">
    <name type="scientific">Dongia rigui</name>
    <dbReference type="NCBI Taxonomy" id="940149"/>
    <lineage>
        <taxon>Bacteria</taxon>
        <taxon>Pseudomonadati</taxon>
        <taxon>Pseudomonadota</taxon>
        <taxon>Alphaproteobacteria</taxon>
        <taxon>Rhodospirillales</taxon>
        <taxon>Dongiaceae</taxon>
        <taxon>Dongia</taxon>
    </lineage>
</organism>
<evidence type="ECO:0000313" key="2">
    <source>
        <dbReference type="Proteomes" id="UP001271769"/>
    </source>
</evidence>
<sequence length="183" mass="19939">MAARIVILNGVGSVGKTSIAKALQEITATPFLHVSMDVFCEMLPPAYFDHPDGMRFITEIADGKPSVAIHSGPVMARLMDGMRHAIAALAKSGNDLIVDDVMLGDTVDAYRKVLAPYRVHWVGVMASLAVLEAREQARGDRLIGLARWQFDRVHAGQRYDLEIDTNDITPAAAAALIKARFQL</sequence>
<dbReference type="EMBL" id="JAXCLX010000002">
    <property type="protein sequence ID" value="MDY0872600.1"/>
    <property type="molecule type" value="Genomic_DNA"/>
</dbReference>
<dbReference type="Gene3D" id="3.40.50.300">
    <property type="entry name" value="P-loop containing nucleotide triphosphate hydrolases"/>
    <property type="match status" value="1"/>
</dbReference>
<dbReference type="InterPro" id="IPR012853">
    <property type="entry name" value="CPT"/>
</dbReference>
<reference evidence="1 2" key="1">
    <citation type="journal article" date="2013" name="Antonie Van Leeuwenhoek">
        <title>Dongia rigui sp. nov., isolated from freshwater of a large wetland in Korea.</title>
        <authorList>
            <person name="Baik K.S."/>
            <person name="Hwang Y.M."/>
            <person name="Choi J.S."/>
            <person name="Kwon J."/>
            <person name="Seong C.N."/>
        </authorList>
    </citation>
    <scope>NUCLEOTIDE SEQUENCE [LARGE SCALE GENOMIC DNA]</scope>
    <source>
        <strain evidence="1 2">04SU4-P</strain>
    </source>
</reference>
<keyword evidence="2" id="KW-1185">Reference proteome</keyword>
<dbReference type="SUPFAM" id="SSF52540">
    <property type="entry name" value="P-loop containing nucleoside triphosphate hydrolases"/>
    <property type="match status" value="1"/>
</dbReference>
<dbReference type="InterPro" id="IPR027417">
    <property type="entry name" value="P-loop_NTPase"/>
</dbReference>
<gene>
    <name evidence="1" type="ORF">SMD31_11720</name>
</gene>
<comment type="caution">
    <text evidence="1">The sequence shown here is derived from an EMBL/GenBank/DDBJ whole genome shotgun (WGS) entry which is preliminary data.</text>
</comment>
<proteinExistence type="predicted"/>
<dbReference type="Proteomes" id="UP001271769">
    <property type="component" value="Unassembled WGS sequence"/>
</dbReference>